<organism evidence="2 3">
    <name type="scientific">Sulfuritalea hydrogenivorans sk43H</name>
    <dbReference type="NCBI Taxonomy" id="1223802"/>
    <lineage>
        <taxon>Bacteria</taxon>
        <taxon>Pseudomonadati</taxon>
        <taxon>Pseudomonadota</taxon>
        <taxon>Betaproteobacteria</taxon>
        <taxon>Nitrosomonadales</taxon>
        <taxon>Sterolibacteriaceae</taxon>
        <taxon>Sulfuritalea</taxon>
    </lineage>
</organism>
<dbReference type="EMBL" id="AP012547">
    <property type="protein sequence ID" value="BAO30183.1"/>
    <property type="molecule type" value="Genomic_DNA"/>
</dbReference>
<accession>W0SJD4</accession>
<dbReference type="Proteomes" id="UP000031637">
    <property type="component" value="Chromosome"/>
</dbReference>
<name>W0SJD4_9PROT</name>
<evidence type="ECO:0000256" key="1">
    <source>
        <dbReference type="SAM" id="Phobius"/>
    </source>
</evidence>
<proteinExistence type="predicted"/>
<dbReference type="AlphaFoldDB" id="W0SJD4"/>
<evidence type="ECO:0000313" key="3">
    <source>
        <dbReference type="Proteomes" id="UP000031637"/>
    </source>
</evidence>
<dbReference type="HOGENOM" id="CLU_1562082_0_0_4"/>
<dbReference type="RefSeq" id="WP_041099511.1">
    <property type="nucleotide sequence ID" value="NZ_AP012547.1"/>
</dbReference>
<gene>
    <name evidence="2" type="ORF">SUTH_02396</name>
</gene>
<keyword evidence="3" id="KW-1185">Reference proteome</keyword>
<evidence type="ECO:0000313" key="2">
    <source>
        <dbReference type="EMBL" id="BAO30183.1"/>
    </source>
</evidence>
<keyword evidence="1" id="KW-0812">Transmembrane</keyword>
<protein>
    <submittedName>
        <fullName evidence="2">Uncharacterized protein</fullName>
    </submittedName>
</protein>
<dbReference type="STRING" id="1223802.SUTH_02396"/>
<reference evidence="2 3" key="1">
    <citation type="journal article" date="2014" name="Syst. Appl. Microbiol.">
        <title>Complete genomes of freshwater sulfur oxidizers Sulfuricella denitrificans skB26 and Sulfuritalea hydrogenivorans sk43H: genetic insights into the sulfur oxidation pathway of betaproteobacteria.</title>
        <authorList>
            <person name="Watanabe T."/>
            <person name="Kojima H."/>
            <person name="Fukui M."/>
        </authorList>
    </citation>
    <scope>NUCLEOTIDE SEQUENCE [LARGE SCALE GENOMIC DNA]</scope>
    <source>
        <strain evidence="2">DSM22779</strain>
    </source>
</reference>
<keyword evidence="1" id="KW-1133">Transmembrane helix</keyword>
<feature type="transmembrane region" description="Helical" evidence="1">
    <location>
        <begin position="12"/>
        <end position="30"/>
    </location>
</feature>
<sequence>MRTRRGRIFSGGQASVEYIVVLAFGVMVLLKPFSYSDVTNPNATQTEAPALKQVATAIKDYHKHYTYALAIAAIPECDYTYTTSSDQWTSAAIQTYLPTIDLTASIDRCIDWQNPALPTPAISISPFPNLPSSFGDAIKTIVTEAVDKAVNDLLKPENIAGALGMPISLPF</sequence>
<keyword evidence="1" id="KW-0472">Membrane</keyword>
<dbReference type="KEGG" id="shd:SUTH_02396"/>